<reference evidence="4" key="2">
    <citation type="submission" date="2020-09" db="EMBL/GenBank/DDBJ databases">
        <authorList>
            <person name="Sun Q."/>
            <person name="Kim S."/>
        </authorList>
    </citation>
    <scope>NUCLEOTIDE SEQUENCE</scope>
    <source>
        <strain evidence="4">KCTC 23310</strain>
    </source>
</reference>
<protein>
    <submittedName>
        <fullName evidence="4">O-methyltransferase</fullName>
    </submittedName>
</protein>
<dbReference type="Pfam" id="PF13649">
    <property type="entry name" value="Methyltransf_25"/>
    <property type="match status" value="1"/>
</dbReference>
<comment type="caution">
    <text evidence="4">The sequence shown here is derived from an EMBL/GenBank/DDBJ whole genome shotgun (WGS) entry which is preliminary data.</text>
</comment>
<reference evidence="4" key="1">
    <citation type="journal article" date="2014" name="Int. J. Syst. Evol. Microbiol.">
        <title>Complete genome sequence of Corynebacterium casei LMG S-19264T (=DSM 44701T), isolated from a smear-ripened cheese.</title>
        <authorList>
            <consortium name="US DOE Joint Genome Institute (JGI-PGF)"/>
            <person name="Walter F."/>
            <person name="Albersmeier A."/>
            <person name="Kalinowski J."/>
            <person name="Ruckert C."/>
        </authorList>
    </citation>
    <scope>NUCLEOTIDE SEQUENCE</scope>
    <source>
        <strain evidence="4">KCTC 23310</strain>
    </source>
</reference>
<dbReference type="PANTHER" id="PTHR43861">
    <property type="entry name" value="TRANS-ACONITATE 2-METHYLTRANSFERASE-RELATED"/>
    <property type="match status" value="1"/>
</dbReference>
<evidence type="ECO:0000256" key="2">
    <source>
        <dbReference type="ARBA" id="ARBA00022679"/>
    </source>
</evidence>
<dbReference type="Gene3D" id="3.40.50.150">
    <property type="entry name" value="Vaccinia Virus protein VP39"/>
    <property type="match status" value="1"/>
</dbReference>
<dbReference type="InterPro" id="IPR041698">
    <property type="entry name" value="Methyltransf_25"/>
</dbReference>
<dbReference type="PANTHER" id="PTHR43861:SF1">
    <property type="entry name" value="TRANS-ACONITATE 2-METHYLTRANSFERASE"/>
    <property type="match status" value="1"/>
</dbReference>
<dbReference type="InterPro" id="IPR029063">
    <property type="entry name" value="SAM-dependent_MTases_sf"/>
</dbReference>
<name>A0A918TFK5_9RHOB</name>
<keyword evidence="5" id="KW-1185">Reference proteome</keyword>
<dbReference type="SUPFAM" id="SSF53335">
    <property type="entry name" value="S-adenosyl-L-methionine-dependent methyltransferases"/>
    <property type="match status" value="1"/>
</dbReference>
<dbReference type="GO" id="GO:0032259">
    <property type="term" value="P:methylation"/>
    <property type="evidence" value="ECO:0007669"/>
    <property type="project" value="UniProtKB-KW"/>
</dbReference>
<dbReference type="RefSeq" id="WP_189409904.1">
    <property type="nucleotide sequence ID" value="NZ_BMYJ01000001.1"/>
</dbReference>
<dbReference type="Proteomes" id="UP000638981">
    <property type="component" value="Unassembled WGS sequence"/>
</dbReference>
<gene>
    <name evidence="4" type="primary">btaB</name>
    <name evidence="4" type="ORF">GCM10007315_04330</name>
</gene>
<feature type="domain" description="Methyltransferase" evidence="3">
    <location>
        <begin position="49"/>
        <end position="144"/>
    </location>
</feature>
<organism evidence="4 5">
    <name type="scientific">Neogemmobacter tilapiae</name>
    <dbReference type="NCBI Taxonomy" id="875041"/>
    <lineage>
        <taxon>Bacteria</taxon>
        <taxon>Pseudomonadati</taxon>
        <taxon>Pseudomonadota</taxon>
        <taxon>Alphaproteobacteria</taxon>
        <taxon>Rhodobacterales</taxon>
        <taxon>Paracoccaceae</taxon>
        <taxon>Neogemmobacter</taxon>
    </lineage>
</organism>
<dbReference type="EMBL" id="BMYJ01000001">
    <property type="protein sequence ID" value="GHC45880.1"/>
    <property type="molecule type" value="Genomic_DNA"/>
</dbReference>
<dbReference type="AlphaFoldDB" id="A0A918TFK5"/>
<keyword evidence="2" id="KW-0808">Transferase</keyword>
<evidence type="ECO:0000259" key="3">
    <source>
        <dbReference type="Pfam" id="PF13649"/>
    </source>
</evidence>
<proteinExistence type="predicted"/>
<evidence type="ECO:0000313" key="4">
    <source>
        <dbReference type="EMBL" id="GHC45880.1"/>
    </source>
</evidence>
<evidence type="ECO:0000313" key="5">
    <source>
        <dbReference type="Proteomes" id="UP000638981"/>
    </source>
</evidence>
<accession>A0A918TFK5</accession>
<evidence type="ECO:0000256" key="1">
    <source>
        <dbReference type="ARBA" id="ARBA00022603"/>
    </source>
</evidence>
<keyword evidence="1" id="KW-0489">Methyltransferase</keyword>
<dbReference type="GO" id="GO:0008168">
    <property type="term" value="F:methyltransferase activity"/>
    <property type="evidence" value="ECO:0007669"/>
    <property type="project" value="UniProtKB-KW"/>
</dbReference>
<dbReference type="CDD" id="cd02440">
    <property type="entry name" value="AdoMet_MTases"/>
    <property type="match status" value="1"/>
</dbReference>
<sequence>MTAPEISHKRLMDATYRHQRLIYDATRRYFLLGRDHLIRDLAAKDGSFVLEIACGTGRNLKRVAQHYPKARLFGLDISDEMLRTARQKLGPQAHLVQADACDFDGQRLFGVRQFDRIILSYSLSMIPDWKAALTTAAQHLAPGGQLHVVDFGTQEGLPPWFRQGLNLWLGKFHVTPRPDLQAALTAAADNLRATAYHQSLMNSYAQYGIILRP</sequence>